<organism evidence="12 13">
    <name type="scientific">Sporolactobacillus spathodeae</name>
    <dbReference type="NCBI Taxonomy" id="1465502"/>
    <lineage>
        <taxon>Bacteria</taxon>
        <taxon>Bacillati</taxon>
        <taxon>Bacillota</taxon>
        <taxon>Bacilli</taxon>
        <taxon>Bacillales</taxon>
        <taxon>Sporolactobacillaceae</taxon>
        <taxon>Sporolactobacillus</taxon>
    </lineage>
</organism>
<dbReference type="PIRSF" id="PIRSF000463">
    <property type="entry name" value="GlgB"/>
    <property type="match status" value="1"/>
</dbReference>
<dbReference type="NCBIfam" id="NF008967">
    <property type="entry name" value="PRK12313.1"/>
    <property type="match status" value="1"/>
</dbReference>
<evidence type="ECO:0000256" key="5">
    <source>
        <dbReference type="ARBA" id="ARBA00022600"/>
    </source>
</evidence>
<evidence type="ECO:0000256" key="9">
    <source>
        <dbReference type="ARBA" id="ARBA00023277"/>
    </source>
</evidence>
<dbReference type="Pfam" id="PF02806">
    <property type="entry name" value="Alpha-amylase_C"/>
    <property type="match status" value="1"/>
</dbReference>
<dbReference type="InterPro" id="IPR013780">
    <property type="entry name" value="Glyco_hydro_b"/>
</dbReference>
<evidence type="ECO:0000313" key="13">
    <source>
        <dbReference type="Proteomes" id="UP000823201"/>
    </source>
</evidence>
<dbReference type="NCBIfam" id="NF003811">
    <property type="entry name" value="PRK05402.1"/>
    <property type="match status" value="1"/>
</dbReference>
<dbReference type="Pfam" id="PF00128">
    <property type="entry name" value="Alpha-amylase"/>
    <property type="match status" value="1"/>
</dbReference>
<comment type="similarity">
    <text evidence="4 10">Belongs to the glycosyl hydrolase 13 family. GlgB subfamily.</text>
</comment>
<dbReference type="SUPFAM" id="SSF81296">
    <property type="entry name" value="E set domains"/>
    <property type="match status" value="1"/>
</dbReference>
<dbReference type="InterPro" id="IPR013783">
    <property type="entry name" value="Ig-like_fold"/>
</dbReference>
<dbReference type="NCBIfam" id="TIGR01515">
    <property type="entry name" value="branching_enzym"/>
    <property type="match status" value="1"/>
</dbReference>
<dbReference type="Proteomes" id="UP000823201">
    <property type="component" value="Unassembled WGS sequence"/>
</dbReference>
<evidence type="ECO:0000256" key="8">
    <source>
        <dbReference type="ARBA" id="ARBA00023056"/>
    </source>
</evidence>
<keyword evidence="7 10" id="KW-0808">Transferase</keyword>
<dbReference type="CDD" id="cd11322">
    <property type="entry name" value="AmyAc_Glg_BE"/>
    <property type="match status" value="1"/>
</dbReference>
<dbReference type="EC" id="2.4.1.18" evidence="10"/>
<feature type="active site" description="Nucleophile" evidence="10">
    <location>
        <position position="314"/>
    </location>
</feature>
<feature type="active site" description="Proton donor" evidence="10">
    <location>
        <position position="367"/>
    </location>
</feature>
<evidence type="ECO:0000256" key="1">
    <source>
        <dbReference type="ARBA" id="ARBA00000826"/>
    </source>
</evidence>
<evidence type="ECO:0000256" key="3">
    <source>
        <dbReference type="ARBA" id="ARBA00004964"/>
    </source>
</evidence>
<dbReference type="GO" id="GO:0003844">
    <property type="term" value="F:1,4-alpha-glucan branching enzyme activity"/>
    <property type="evidence" value="ECO:0007669"/>
    <property type="project" value="UniProtKB-EC"/>
</dbReference>
<dbReference type="SUPFAM" id="SSF51011">
    <property type="entry name" value="Glycosyl hydrolase domain"/>
    <property type="match status" value="1"/>
</dbReference>
<dbReference type="Gene3D" id="2.60.40.1180">
    <property type="entry name" value="Golgi alpha-mannosidase II"/>
    <property type="match status" value="1"/>
</dbReference>
<proteinExistence type="inferred from homology"/>
<dbReference type="InterPro" id="IPR006407">
    <property type="entry name" value="GlgB"/>
</dbReference>
<reference evidence="12 13" key="1">
    <citation type="submission" date="2021-01" db="EMBL/GenBank/DDBJ databases">
        <title>Genomic Encyclopedia of Type Strains, Phase IV (KMG-IV): sequencing the most valuable type-strain genomes for metagenomic binning, comparative biology and taxonomic classification.</title>
        <authorList>
            <person name="Goeker M."/>
        </authorList>
    </citation>
    <scope>NUCLEOTIDE SEQUENCE [LARGE SCALE GENOMIC DNA]</scope>
    <source>
        <strain evidence="12 13">DSM 100968</strain>
    </source>
</reference>
<comment type="caution">
    <text evidence="12">The sequence shown here is derived from an EMBL/GenBank/DDBJ whole genome shotgun (WGS) entry which is preliminary data.</text>
</comment>
<dbReference type="SMART" id="SM00642">
    <property type="entry name" value="Aamy"/>
    <property type="match status" value="1"/>
</dbReference>
<comment type="catalytic activity">
    <reaction evidence="1 10">
        <text>Transfers a segment of a (1-&gt;4)-alpha-D-glucan chain to a primary hydroxy group in a similar glucan chain.</text>
        <dbReference type="EC" id="2.4.1.18"/>
    </reaction>
</comment>
<keyword evidence="13" id="KW-1185">Reference proteome</keyword>
<dbReference type="EMBL" id="JAFBEV010000013">
    <property type="protein sequence ID" value="MBM7658178.1"/>
    <property type="molecule type" value="Genomic_DNA"/>
</dbReference>
<name>A0ABS2Q8R7_9BACL</name>
<accession>A0ABS2Q8R7</accession>
<dbReference type="PANTHER" id="PTHR43651:SF3">
    <property type="entry name" value="1,4-ALPHA-GLUCAN-BRANCHING ENZYME"/>
    <property type="match status" value="1"/>
</dbReference>
<keyword evidence="6 10" id="KW-0328">Glycosyltransferase</keyword>
<dbReference type="Gene3D" id="3.20.20.80">
    <property type="entry name" value="Glycosidases"/>
    <property type="match status" value="1"/>
</dbReference>
<dbReference type="InterPro" id="IPR017853">
    <property type="entry name" value="GH"/>
</dbReference>
<dbReference type="CDD" id="cd02855">
    <property type="entry name" value="E_set_GBE_prok_N"/>
    <property type="match status" value="1"/>
</dbReference>
<feature type="domain" description="Glycosyl hydrolase family 13 catalytic" evidence="11">
    <location>
        <begin position="158"/>
        <end position="518"/>
    </location>
</feature>
<evidence type="ECO:0000256" key="2">
    <source>
        <dbReference type="ARBA" id="ARBA00002953"/>
    </source>
</evidence>
<evidence type="ECO:0000313" key="12">
    <source>
        <dbReference type="EMBL" id="MBM7658178.1"/>
    </source>
</evidence>
<dbReference type="SUPFAM" id="SSF51445">
    <property type="entry name" value="(Trans)glycosidases"/>
    <property type="match status" value="1"/>
</dbReference>
<comment type="pathway">
    <text evidence="3 10">Glycan biosynthesis; glycogen biosynthesis.</text>
</comment>
<dbReference type="HAMAP" id="MF_00685">
    <property type="entry name" value="GlgB"/>
    <property type="match status" value="1"/>
</dbReference>
<keyword evidence="8 10" id="KW-0320">Glycogen biosynthesis</keyword>
<comment type="subunit">
    <text evidence="10">Monomer.</text>
</comment>
<keyword evidence="5 10" id="KW-0321">Glycogen metabolism</keyword>
<dbReference type="Pfam" id="PF02922">
    <property type="entry name" value="CBM_48"/>
    <property type="match status" value="1"/>
</dbReference>
<keyword evidence="9 10" id="KW-0119">Carbohydrate metabolism</keyword>
<evidence type="ECO:0000256" key="6">
    <source>
        <dbReference type="ARBA" id="ARBA00022676"/>
    </source>
</evidence>
<protein>
    <recommendedName>
        <fullName evidence="10">1,4-alpha-glucan branching enzyme GlgB</fullName>
        <ecNumber evidence="10">2.4.1.18</ecNumber>
    </recommendedName>
    <alternativeName>
        <fullName evidence="10">1,4-alpha-D-glucan:1,4-alpha-D-glucan 6-glucosyl-transferase</fullName>
    </alternativeName>
    <alternativeName>
        <fullName evidence="10">Alpha-(1-&gt;4)-glucan branching enzyme</fullName>
    </alternativeName>
    <alternativeName>
        <fullName evidence="10">Glycogen branching enzyme</fullName>
        <shortName evidence="10">BE</shortName>
    </alternativeName>
</protein>
<dbReference type="InterPro" id="IPR044143">
    <property type="entry name" value="GlgB_N_E_set_prok"/>
</dbReference>
<dbReference type="InterPro" id="IPR006048">
    <property type="entry name" value="A-amylase/branching_C"/>
</dbReference>
<dbReference type="InterPro" id="IPR004193">
    <property type="entry name" value="Glyco_hydro_13_N"/>
</dbReference>
<dbReference type="PANTHER" id="PTHR43651">
    <property type="entry name" value="1,4-ALPHA-GLUCAN-BRANCHING ENZYME"/>
    <property type="match status" value="1"/>
</dbReference>
<dbReference type="InterPro" id="IPR037439">
    <property type="entry name" value="Branching_enzy"/>
</dbReference>
<sequence length="647" mass="75357">MLTIENMPQLYPSDFDLYLFHEGTLYEGYKLFGAHYIEGELGNGFRFTVWAPNARAISVVGDFNDWKPNSHPLKMVKHSGVWTGFIQDLSENVRYKYAIETRSGTIIFKADPFAFYAEKRPATASMTSRLDRYEWHDHKWLRTREKIDIYHRPMAIYECHLGSWKTKDGELMSYRELADELPDYVCDKGFTHIELMPIMEHPFDRSWGYQVTGLFAPTSRFGSPEDFMYFVDACHARGIGVILDWAPAHFCRDAHGLGRFDGTPLYEPVDPRLADRPQWGTYNFDFSKNEVVSFLISSARFWMDVFHVEGFRIDAVSSMVYLNHNDDLPYRLTNKNGGEENLEGIEFLKKLNATIFIKFPSALMIAEEATDYPLVTAPVDKGGLGFNYKWNMGWVHDILRYMSFPPEQRRDHHQLITFSMLYAYSENFILSFSHDELVYGKRSLLNKMPGDMWQKFANLRALYGYFITHPGKKLLFMGSEFAQFDEWKDLEQVDWKLLDQYETHRSFLKFSTALNHFYQEHACLWRLDHEGEGFEWIDADNNQQSVISFIRRGKRKGDYCIVVCNFTPTVYHDFKIGVPNAGTYLEMFNSDAELYGGSGQCNTEPVEAEDAPWNNQPYALKVTLPPLGMSIFMKETKKRLQEFTAHN</sequence>
<evidence type="ECO:0000256" key="7">
    <source>
        <dbReference type="ARBA" id="ARBA00022679"/>
    </source>
</evidence>
<gene>
    <name evidence="10" type="primary">glgB</name>
    <name evidence="12" type="ORF">JOC27_001631</name>
</gene>
<dbReference type="InterPro" id="IPR014756">
    <property type="entry name" value="Ig_E-set"/>
</dbReference>
<dbReference type="Gene3D" id="2.60.40.10">
    <property type="entry name" value="Immunoglobulins"/>
    <property type="match status" value="1"/>
</dbReference>
<evidence type="ECO:0000259" key="11">
    <source>
        <dbReference type="SMART" id="SM00642"/>
    </source>
</evidence>
<evidence type="ECO:0000256" key="4">
    <source>
        <dbReference type="ARBA" id="ARBA00009000"/>
    </source>
</evidence>
<dbReference type="InterPro" id="IPR006047">
    <property type="entry name" value="GH13_cat_dom"/>
</dbReference>
<comment type="function">
    <text evidence="2 10">Catalyzes the formation of the alpha-1,6-glucosidic linkages in glycogen by scission of a 1,4-alpha-linked oligosaccharide from growing alpha-1,4-glucan chains and the subsequent attachment of the oligosaccharide to the alpha-1,6 position.</text>
</comment>
<evidence type="ECO:0000256" key="10">
    <source>
        <dbReference type="HAMAP-Rule" id="MF_00685"/>
    </source>
</evidence>